<dbReference type="NCBIfam" id="TIGR04484">
    <property type="entry name" value="thiosulf_SoxA"/>
    <property type="match status" value="1"/>
</dbReference>
<comment type="catalytic activity">
    <reaction evidence="13 14">
        <text>S-sulfanyl-L-cysteinyl-[SoxY protein] + thiosulfate + 2 Fe(III)-[cytochrome c] = S-(2-sulfodisulfanyl)-L-cysteinyl-[SoxY protein] + 2 Fe(II)-[cytochrome c] + 2 H(+)</text>
        <dbReference type="Rhea" id="RHEA:51224"/>
        <dbReference type="Rhea" id="RHEA-COMP:10350"/>
        <dbReference type="Rhea" id="RHEA-COMP:14399"/>
        <dbReference type="Rhea" id="RHEA-COMP:14689"/>
        <dbReference type="Rhea" id="RHEA-COMP:14690"/>
        <dbReference type="ChEBI" id="CHEBI:15378"/>
        <dbReference type="ChEBI" id="CHEBI:29033"/>
        <dbReference type="ChEBI" id="CHEBI:29034"/>
        <dbReference type="ChEBI" id="CHEBI:33542"/>
        <dbReference type="ChEBI" id="CHEBI:61963"/>
        <dbReference type="ChEBI" id="CHEBI:140664"/>
        <dbReference type="EC" id="2.8.5.2"/>
    </reaction>
</comment>
<evidence type="ECO:0000256" key="4">
    <source>
        <dbReference type="ARBA" id="ARBA00022617"/>
    </source>
</evidence>
<feature type="binding site" description="axial binding residue" evidence="17">
    <location>
        <position position="238"/>
    </location>
    <ligand>
        <name>heme c</name>
        <dbReference type="ChEBI" id="CHEBI:61717"/>
        <label>2</label>
    </ligand>
    <ligandPart>
        <name>Fe</name>
        <dbReference type="ChEBI" id="CHEBI:18248"/>
    </ligandPart>
</feature>
<evidence type="ECO:0000256" key="11">
    <source>
        <dbReference type="ARBA" id="ARBA00025746"/>
    </source>
</evidence>
<comment type="cofactor">
    <cofactor evidence="16">
        <name>heme</name>
        <dbReference type="ChEBI" id="CHEBI:30413"/>
    </cofactor>
    <text evidence="16">Binds 2 heme groups per subunit.</text>
</comment>
<comment type="catalytic activity">
    <reaction evidence="12 14">
        <text>L-cysteinyl-[SoxY protein] + thiosulfate + 2 Fe(III)-[cytochrome c] = S-sulfosulfanyl-L-cysteinyl-[SoxY protein] + 2 Fe(II)-[cytochrome c] + 2 H(+)</text>
        <dbReference type="Rhea" id="RHEA:56720"/>
        <dbReference type="Rhea" id="RHEA-COMP:10350"/>
        <dbReference type="Rhea" id="RHEA-COMP:14328"/>
        <dbReference type="Rhea" id="RHEA-COMP:14399"/>
        <dbReference type="Rhea" id="RHEA-COMP:14691"/>
        <dbReference type="ChEBI" id="CHEBI:15378"/>
        <dbReference type="ChEBI" id="CHEBI:29033"/>
        <dbReference type="ChEBI" id="CHEBI:29034"/>
        <dbReference type="ChEBI" id="CHEBI:29950"/>
        <dbReference type="ChEBI" id="CHEBI:33542"/>
        <dbReference type="ChEBI" id="CHEBI:139321"/>
        <dbReference type="EC" id="2.8.5.2"/>
    </reaction>
</comment>
<dbReference type="InterPro" id="IPR036909">
    <property type="entry name" value="Cyt_c-like_dom_sf"/>
</dbReference>
<evidence type="ECO:0000256" key="6">
    <source>
        <dbReference type="ARBA" id="ARBA00022723"/>
    </source>
</evidence>
<dbReference type="InterPro" id="IPR025710">
    <property type="entry name" value="SoxA"/>
</dbReference>
<dbReference type="GO" id="GO:0009055">
    <property type="term" value="F:electron transfer activity"/>
    <property type="evidence" value="ECO:0007669"/>
    <property type="project" value="InterPro"/>
</dbReference>
<dbReference type="PIRSF" id="PIRSF038455">
    <property type="entry name" value="SoxA"/>
    <property type="match status" value="1"/>
</dbReference>
<name>A0A5C1E5K4_9RHOO</name>
<reference evidence="20 21" key="1">
    <citation type="submission" date="2017-07" db="EMBL/GenBank/DDBJ databases">
        <title>Complete genome sequence of Oryzomicrobium terrae TPP412.</title>
        <authorList>
            <person name="Chiu L.-W."/>
            <person name="Lo K.-J."/>
            <person name="Tsai Y.-M."/>
            <person name="Lin S.-S."/>
            <person name="Kuo C.-H."/>
            <person name="Liu C.-T."/>
        </authorList>
    </citation>
    <scope>NUCLEOTIDE SEQUENCE [LARGE SCALE GENOMIC DNA]</scope>
    <source>
        <strain evidence="20 21">TPP412</strain>
    </source>
</reference>
<feature type="binding site" description="axial binding residue" evidence="17">
    <location>
        <position position="113"/>
    </location>
    <ligand>
        <name>heme c</name>
        <dbReference type="ChEBI" id="CHEBI:61717"/>
        <label>1</label>
    </ligand>
    <ligandPart>
        <name>Fe</name>
        <dbReference type="ChEBI" id="CHEBI:18248"/>
    </ligandPart>
</feature>
<dbReference type="GO" id="GO:0070069">
    <property type="term" value="C:cytochrome complex"/>
    <property type="evidence" value="ECO:0007669"/>
    <property type="project" value="InterPro"/>
</dbReference>
<evidence type="ECO:0000256" key="17">
    <source>
        <dbReference type="PIRSR" id="PIRSR038455-3"/>
    </source>
</evidence>
<evidence type="ECO:0000313" key="21">
    <source>
        <dbReference type="Proteomes" id="UP000323671"/>
    </source>
</evidence>
<dbReference type="InterPro" id="IPR009056">
    <property type="entry name" value="Cyt_c-like_dom"/>
</dbReference>
<dbReference type="KEGG" id="otr:OTERR_06940"/>
<sequence length="277" mass="30832">MRNQRPGTPNAARAWLMAGSLAFLATGSALAQDKSMDEIAKYREMLADGNPAELIEMRGEELWKTPRGPKNVSLEQCDLGLGPGKVEGAYAQLPRYFADTGKVMDVESRLVHCMQTLQGYSFAEATKNWYSKPGKESDLVALVTWIGGQSNGQKISVPAKHPKEAEMVKIGEYIFHRRSGPQDFGCAICHGQDGVRIRLQDLDNLSQPKGAQKAMRTWPSYRVSQGTVWTMQRRLIDCMRQARWPEQKFPSDAVVALEMYLQNKATGGVLESPGIKR</sequence>
<keyword evidence="21" id="KW-1185">Reference proteome</keyword>
<keyword evidence="10 14" id="KW-0408">Iron</keyword>
<dbReference type="GO" id="GO:0020037">
    <property type="term" value="F:heme binding"/>
    <property type="evidence" value="ECO:0007669"/>
    <property type="project" value="InterPro"/>
</dbReference>
<proteinExistence type="inferred from homology"/>
<keyword evidence="7 18" id="KW-0732">Signal</keyword>
<dbReference type="GO" id="GO:0042597">
    <property type="term" value="C:periplasmic space"/>
    <property type="evidence" value="ECO:0007669"/>
    <property type="project" value="UniProtKB-SubCell"/>
</dbReference>
<keyword evidence="6 14" id="KW-0479">Metal-binding</keyword>
<keyword evidence="3 14" id="KW-0813">Transport</keyword>
<dbReference type="GO" id="GO:0046872">
    <property type="term" value="F:metal ion binding"/>
    <property type="evidence" value="ECO:0007669"/>
    <property type="project" value="UniProtKB-KW"/>
</dbReference>
<evidence type="ECO:0000256" key="13">
    <source>
        <dbReference type="ARBA" id="ARBA00048423"/>
    </source>
</evidence>
<feature type="binding site" description="covalent" evidence="16">
    <location>
        <position position="77"/>
    </location>
    <ligand>
        <name>heme c</name>
        <dbReference type="ChEBI" id="CHEBI:61717"/>
        <label>1</label>
    </ligand>
</feature>
<dbReference type="Gene3D" id="1.10.760.10">
    <property type="entry name" value="Cytochrome c-like domain"/>
    <property type="match status" value="2"/>
</dbReference>
<evidence type="ECO:0000313" key="20">
    <source>
        <dbReference type="EMBL" id="QEL64170.1"/>
    </source>
</evidence>
<feature type="chain" id="PRO_5022718358" description="SoxAX cytochrome complex subunit A" evidence="18">
    <location>
        <begin position="32"/>
        <end position="277"/>
    </location>
</feature>
<keyword evidence="5 14" id="KW-0808">Transferase</keyword>
<keyword evidence="4 14" id="KW-0349">Heme</keyword>
<organism evidence="20 21">
    <name type="scientific">Oryzomicrobium terrae</name>
    <dbReference type="NCBI Taxonomy" id="1735038"/>
    <lineage>
        <taxon>Bacteria</taxon>
        <taxon>Pseudomonadati</taxon>
        <taxon>Pseudomonadota</taxon>
        <taxon>Betaproteobacteria</taxon>
        <taxon>Rhodocyclales</taxon>
        <taxon>Rhodocyclaceae</taxon>
        <taxon>Oryzomicrobium</taxon>
    </lineage>
</organism>
<accession>A0A5C1E5K4</accession>
<dbReference type="GO" id="GO:0019417">
    <property type="term" value="P:sulfur oxidation"/>
    <property type="evidence" value="ECO:0007669"/>
    <property type="project" value="InterPro"/>
</dbReference>
<feature type="binding site" description="covalent" evidence="16">
    <location>
        <position position="189"/>
    </location>
    <ligand>
        <name>heme c</name>
        <dbReference type="ChEBI" id="CHEBI:61717"/>
        <label>2</label>
    </ligand>
</feature>
<evidence type="ECO:0000256" key="5">
    <source>
        <dbReference type="ARBA" id="ARBA00022679"/>
    </source>
</evidence>
<evidence type="ECO:0000256" key="14">
    <source>
        <dbReference type="PIRNR" id="PIRNR038455"/>
    </source>
</evidence>
<dbReference type="SUPFAM" id="SSF46626">
    <property type="entry name" value="Cytochrome c"/>
    <property type="match status" value="2"/>
</dbReference>
<keyword evidence="8 14" id="KW-0574">Periplasm</keyword>
<evidence type="ECO:0000256" key="18">
    <source>
        <dbReference type="SAM" id="SignalP"/>
    </source>
</evidence>
<dbReference type="AlphaFoldDB" id="A0A5C1E5K4"/>
<keyword evidence="9 14" id="KW-0249">Electron transport</keyword>
<evidence type="ECO:0000256" key="7">
    <source>
        <dbReference type="ARBA" id="ARBA00022729"/>
    </source>
</evidence>
<feature type="binding site" description="covalent" evidence="16">
    <location>
        <position position="186"/>
    </location>
    <ligand>
        <name>heme c</name>
        <dbReference type="ChEBI" id="CHEBI:61717"/>
        <label>2</label>
    </ligand>
</feature>
<evidence type="ECO:0000259" key="19">
    <source>
        <dbReference type="Pfam" id="PF21342"/>
    </source>
</evidence>
<protein>
    <recommendedName>
        <fullName evidence="14">SoxAX cytochrome complex subunit A</fullName>
        <ecNumber evidence="14">2.8.5.2</ecNumber>
    </recommendedName>
    <alternativeName>
        <fullName evidence="14">Protein SoxA</fullName>
    </alternativeName>
    <alternativeName>
        <fullName evidence="14">Sulfur oxidizing protein A</fullName>
    </alternativeName>
    <alternativeName>
        <fullName evidence="14">Thiosulfate-oxidizing multienzyme system protein SoxA</fullName>
    </alternativeName>
</protein>
<evidence type="ECO:0000256" key="10">
    <source>
        <dbReference type="ARBA" id="ARBA00023004"/>
    </source>
</evidence>
<evidence type="ECO:0000256" key="1">
    <source>
        <dbReference type="ARBA" id="ARBA00004418"/>
    </source>
</evidence>
<feature type="active site" description="Cysteine persulfide intermediate" evidence="15">
    <location>
        <position position="238"/>
    </location>
</feature>
<comment type="subcellular location">
    <subcellularLocation>
        <location evidence="1 14">Periplasm</location>
    </subcellularLocation>
</comment>
<gene>
    <name evidence="20" type="primary">soxA</name>
    <name evidence="20" type="ORF">OTERR_06940</name>
</gene>
<comment type="subunit">
    <text evidence="2 14">Heterodimer of SoxA and SoxX.</text>
</comment>
<comment type="similarity">
    <text evidence="11 14">Belongs to the SoxA family.</text>
</comment>
<evidence type="ECO:0000256" key="8">
    <source>
        <dbReference type="ARBA" id="ARBA00022764"/>
    </source>
</evidence>
<feature type="domain" description="Cytochrome c" evidence="19">
    <location>
        <begin position="58"/>
        <end position="155"/>
    </location>
</feature>
<evidence type="ECO:0000256" key="12">
    <source>
        <dbReference type="ARBA" id="ARBA00048077"/>
    </source>
</evidence>
<dbReference type="GO" id="GO:0016669">
    <property type="term" value="F:oxidoreductase activity, acting on a sulfur group of donors, cytochrome as acceptor"/>
    <property type="evidence" value="ECO:0007669"/>
    <property type="project" value="InterPro"/>
</dbReference>
<evidence type="ECO:0000256" key="9">
    <source>
        <dbReference type="ARBA" id="ARBA00022982"/>
    </source>
</evidence>
<evidence type="ECO:0000256" key="15">
    <source>
        <dbReference type="PIRSR" id="PIRSR038455-1"/>
    </source>
</evidence>
<evidence type="ECO:0000256" key="16">
    <source>
        <dbReference type="PIRSR" id="PIRSR038455-2"/>
    </source>
</evidence>
<evidence type="ECO:0000256" key="3">
    <source>
        <dbReference type="ARBA" id="ARBA00022448"/>
    </source>
</evidence>
<dbReference type="EC" id="2.8.5.2" evidence="14"/>
<feature type="binding site" evidence="16">
    <location>
        <position position="234"/>
    </location>
    <ligand>
        <name>substrate</name>
    </ligand>
</feature>
<dbReference type="Proteomes" id="UP000323671">
    <property type="component" value="Chromosome"/>
</dbReference>
<dbReference type="Pfam" id="PF21342">
    <property type="entry name" value="SoxA-TsdA_cyt-c"/>
    <property type="match status" value="1"/>
</dbReference>
<dbReference type="RefSeq" id="WP_054621609.1">
    <property type="nucleotide sequence ID" value="NZ_CP022579.1"/>
</dbReference>
<dbReference type="EMBL" id="CP022579">
    <property type="protein sequence ID" value="QEL64170.1"/>
    <property type="molecule type" value="Genomic_DNA"/>
</dbReference>
<dbReference type="GO" id="GO:0016740">
    <property type="term" value="F:transferase activity"/>
    <property type="evidence" value="ECO:0007669"/>
    <property type="project" value="UniProtKB-KW"/>
</dbReference>
<feature type="signal peptide" evidence="18">
    <location>
        <begin position="1"/>
        <end position="31"/>
    </location>
</feature>
<feature type="binding site" description="axial binding residue" evidence="17">
    <location>
        <position position="190"/>
    </location>
    <ligand>
        <name>heme c</name>
        <dbReference type="ChEBI" id="CHEBI:61717"/>
        <label>2</label>
    </ligand>
    <ligandPart>
        <name>Fe</name>
        <dbReference type="ChEBI" id="CHEBI:18248"/>
    </ligandPart>
</feature>
<evidence type="ECO:0000256" key="2">
    <source>
        <dbReference type="ARBA" id="ARBA00011530"/>
    </source>
</evidence>